<dbReference type="NCBIfam" id="TIGR01446">
    <property type="entry name" value="DnaD_dom"/>
    <property type="match status" value="1"/>
</dbReference>
<evidence type="ECO:0000259" key="2">
    <source>
        <dbReference type="Pfam" id="PF07261"/>
    </source>
</evidence>
<dbReference type="SUPFAM" id="SSF158499">
    <property type="entry name" value="DnaD domain-like"/>
    <property type="match status" value="1"/>
</dbReference>
<dbReference type="Pfam" id="PF09681">
    <property type="entry name" value="Phage_rep_org_N"/>
    <property type="match status" value="1"/>
</dbReference>
<dbReference type="KEGG" id="lpse:FGL85_01140"/>
<name>A0A5B8SYK7_LEUPS</name>
<accession>A0A5B8SYK7</accession>
<dbReference type="InterPro" id="IPR006343">
    <property type="entry name" value="DnaB/C_C"/>
</dbReference>
<dbReference type="NCBIfam" id="TIGR01714">
    <property type="entry name" value="phage_rep_org_N"/>
    <property type="match status" value="1"/>
</dbReference>
<evidence type="ECO:0000259" key="3">
    <source>
        <dbReference type="Pfam" id="PF09681"/>
    </source>
</evidence>
<organism evidence="4 5">
    <name type="scientific">Leuconostoc pseudomesenteroides</name>
    <dbReference type="NCBI Taxonomy" id="33968"/>
    <lineage>
        <taxon>Bacteria</taxon>
        <taxon>Bacillati</taxon>
        <taxon>Bacillota</taxon>
        <taxon>Bacilli</taxon>
        <taxon>Lactobacillales</taxon>
        <taxon>Lactobacillaceae</taxon>
        <taxon>Leuconostoc</taxon>
    </lineage>
</organism>
<dbReference type="PANTHER" id="PTHR37293:SF5">
    <property type="entry name" value="DNA REPLICATION PROTEIN"/>
    <property type="match status" value="1"/>
</dbReference>
<dbReference type="InterPro" id="IPR053162">
    <property type="entry name" value="DnaD"/>
</dbReference>
<proteinExistence type="inferred from homology"/>
<dbReference type="PANTHER" id="PTHR37293">
    <property type="entry name" value="PHAGE REPLICATION PROTEIN-RELATED"/>
    <property type="match status" value="1"/>
</dbReference>
<dbReference type="Gene3D" id="1.10.10.630">
    <property type="entry name" value="DnaD domain-like"/>
    <property type="match status" value="1"/>
</dbReference>
<evidence type="ECO:0000313" key="5">
    <source>
        <dbReference type="Proteomes" id="UP000321296"/>
    </source>
</evidence>
<dbReference type="EMBL" id="CP042383">
    <property type="protein sequence ID" value="QEA41237.1"/>
    <property type="molecule type" value="Genomic_DNA"/>
</dbReference>
<evidence type="ECO:0000256" key="1">
    <source>
        <dbReference type="ARBA" id="ARBA00093462"/>
    </source>
</evidence>
<dbReference type="AlphaFoldDB" id="A0A5B8SYK7"/>
<comment type="similarity">
    <text evidence="1">Belongs to the DnaB/DnaD family.</text>
</comment>
<gene>
    <name evidence="4" type="ORF">FGL85_01140</name>
</gene>
<dbReference type="Pfam" id="PF07261">
    <property type="entry name" value="DnaB_2"/>
    <property type="match status" value="1"/>
</dbReference>
<dbReference type="RefSeq" id="WP_147651093.1">
    <property type="nucleotide sequence ID" value="NZ_CP042383.1"/>
</dbReference>
<reference evidence="4 5" key="1">
    <citation type="submission" date="2019-06" db="EMBL/GenBank/DDBJ databases">
        <title>Genome analyses of bacteria isolated from kimchi.</title>
        <authorList>
            <person name="Lee S."/>
            <person name="Ahn S."/>
            <person name="Roh S."/>
        </authorList>
    </citation>
    <scope>NUCLEOTIDE SEQUENCE [LARGE SCALE GENOMIC DNA]</scope>
    <source>
        <strain evidence="4 5">CBA3630</strain>
    </source>
</reference>
<protein>
    <submittedName>
        <fullName evidence="4">DnaD domain protein</fullName>
    </submittedName>
</protein>
<sequence length="342" mass="39559">MADNKKYYYIRLKENFFDSDEIKLLESIPNDGYKFSNILLKMYLKSLKYDGRLMFNERIPFNAEMLATVTGHSLGDVTRSIDMFKKFGLIEVLETGEIYMLDIQSFIGKTSTEADRKRRYRSEIDEKKLIGTNVRQNSDKSTPETETEIEIEIEKEIELETDTKQKSYSHIVSMFENNGFGSVGGILSQNISDELKDFAAESNYSEATKVISKAIEIAVNQGNNRPAYVWGITKNWYQRKLFTLASIEAVENKRKKDTATSDAKKQSDAEKQQVVKEKELLAHRQEQYEKVLSIYSDKFGFVRTPVFLQDTPDLKNNDVWELLVTGDDKTYERLKQVVDSHE</sequence>
<feature type="domain" description="Phage replisome organiser N-terminal" evidence="3">
    <location>
        <begin position="9"/>
        <end position="122"/>
    </location>
</feature>
<feature type="domain" description="DnaB/C C-terminal" evidence="2">
    <location>
        <begin position="183"/>
        <end position="249"/>
    </location>
</feature>
<dbReference type="InterPro" id="IPR034829">
    <property type="entry name" value="DnaD-like_sf"/>
</dbReference>
<evidence type="ECO:0000313" key="4">
    <source>
        <dbReference type="EMBL" id="QEA41237.1"/>
    </source>
</evidence>
<dbReference type="InterPro" id="IPR010056">
    <property type="entry name" value="Phage_rep_org__N"/>
</dbReference>
<dbReference type="Proteomes" id="UP000321296">
    <property type="component" value="Chromosome"/>
</dbReference>